<accession>A0AAJ1C0G4</accession>
<dbReference type="InterPro" id="IPR010852">
    <property type="entry name" value="ABATE"/>
</dbReference>
<dbReference type="AlphaFoldDB" id="A0AAJ1C0G4"/>
<dbReference type="PANTHER" id="PTHR35525:SF3">
    <property type="entry name" value="BLL6575 PROTEIN"/>
    <property type="match status" value="1"/>
</dbReference>
<feature type="domain" description="Zinc finger CGNR" evidence="1">
    <location>
        <begin position="144"/>
        <end position="187"/>
    </location>
</feature>
<dbReference type="EMBL" id="JAMXLX010000010">
    <property type="protein sequence ID" value="MCO5959532.1"/>
    <property type="molecule type" value="Genomic_DNA"/>
</dbReference>
<dbReference type="RefSeq" id="WP_250913019.1">
    <property type="nucleotide sequence ID" value="NZ_JAMXLX010000010.1"/>
</dbReference>
<protein>
    <submittedName>
        <fullName evidence="2">CGNR zinc finger domain-containing protein</fullName>
    </submittedName>
</protein>
<dbReference type="SUPFAM" id="SSF160904">
    <property type="entry name" value="Jann2411-like"/>
    <property type="match status" value="1"/>
</dbReference>
<name>A0AAJ1C0G4_9HYPH</name>
<dbReference type="Pfam" id="PF07336">
    <property type="entry name" value="ABATE"/>
    <property type="match status" value="1"/>
</dbReference>
<sequence>MTQHPPGDFREGMPFLGGRLWIDLVNTRSDALGDLVSSSEGWQRWAVAAELEPAADATSEAEEARELRSALTRLFDPLIEGNRLPADAIGVINAHLRQAATFPELSAHESHLAFRQTPVEPLSAVGKITVDFANFIADGFEPARLRHCSGDACTLVFYDSSRNGSRRWCSMEVCGNRHKVKSHRARKTDTE</sequence>
<organism evidence="2 3">
    <name type="scientific">Ciceribacter sichuanensis</name>
    <dbReference type="NCBI Taxonomy" id="2949647"/>
    <lineage>
        <taxon>Bacteria</taxon>
        <taxon>Pseudomonadati</taxon>
        <taxon>Pseudomonadota</taxon>
        <taxon>Alphaproteobacteria</taxon>
        <taxon>Hyphomicrobiales</taxon>
        <taxon>Rhizobiaceae</taxon>
        <taxon>Ciceribacter</taxon>
    </lineage>
</organism>
<comment type="caution">
    <text evidence="2">The sequence shown here is derived from an EMBL/GenBank/DDBJ whole genome shotgun (WGS) entry which is preliminary data.</text>
</comment>
<gene>
    <name evidence="2" type="ORF">NBH21_22410</name>
</gene>
<evidence type="ECO:0000313" key="2">
    <source>
        <dbReference type="EMBL" id="MCO5959532.1"/>
    </source>
</evidence>
<dbReference type="Gene3D" id="1.10.3300.10">
    <property type="entry name" value="Jann2411-like domain"/>
    <property type="match status" value="1"/>
</dbReference>
<evidence type="ECO:0000259" key="1">
    <source>
        <dbReference type="Pfam" id="PF11706"/>
    </source>
</evidence>
<dbReference type="Pfam" id="PF11706">
    <property type="entry name" value="zf-CGNR"/>
    <property type="match status" value="1"/>
</dbReference>
<dbReference type="PANTHER" id="PTHR35525">
    <property type="entry name" value="BLL6575 PROTEIN"/>
    <property type="match status" value="1"/>
</dbReference>
<dbReference type="InterPro" id="IPR021005">
    <property type="entry name" value="Znf_CGNR"/>
</dbReference>
<proteinExistence type="predicted"/>
<evidence type="ECO:0000313" key="3">
    <source>
        <dbReference type="Proteomes" id="UP001155380"/>
    </source>
</evidence>
<reference evidence="2" key="1">
    <citation type="submission" date="2022-06" db="EMBL/GenBank/DDBJ databases">
        <authorList>
            <person name="Sun Q."/>
        </authorList>
    </citation>
    <scope>NUCLEOTIDE SEQUENCE</scope>
    <source>
        <strain evidence="2">S101</strain>
    </source>
</reference>
<dbReference type="Proteomes" id="UP001155380">
    <property type="component" value="Unassembled WGS sequence"/>
</dbReference>
<dbReference type="InterPro" id="IPR023286">
    <property type="entry name" value="ABATE_dom_sf"/>
</dbReference>